<accession>A0A2T9Y1R9</accession>
<reference evidence="2 3" key="1">
    <citation type="journal article" date="2018" name="MBio">
        <title>Comparative Genomics Reveals the Core Gene Toolbox for the Fungus-Insect Symbiosis.</title>
        <authorList>
            <person name="Wang Y."/>
            <person name="Stata M."/>
            <person name="Wang W."/>
            <person name="Stajich J.E."/>
            <person name="White M.M."/>
            <person name="Moncalvo J.M."/>
        </authorList>
    </citation>
    <scope>NUCLEOTIDE SEQUENCE [LARGE SCALE GENOMIC DNA]</scope>
    <source>
        <strain evidence="2 3">SWE-8-4</strain>
    </source>
</reference>
<name>A0A2T9Y1R9_9FUNG</name>
<feature type="region of interest" description="Disordered" evidence="1">
    <location>
        <begin position="162"/>
        <end position="181"/>
    </location>
</feature>
<sequence length="437" mass="51289">MAIKRFQQGQHDQPIITDAVDVELPHVVARAPVTDLIYYSELLEVITLVEKFFFRNPLPEEEWKDIIYFSPKGNVMHCTPPTLNDTASVMVKKNPESNHKENPDITITLEVRLLLADAASNITQLRRELIYKTIDLPERAPKLAEETNDSLFEPKQFDTIVESKKKKQRNPRPRSRRPFLQRQQAARTSLYILAVWIKLTNNLWIKNIVERDFKVLFKFTYALKFKAQQEIIEFSPSLSFSPQYLLLSVQEKVNQRSKHIKIRNFFGPFIKECYRANKDWLSGFLQQPVYNSKEDRRPKTDGIPDICMQDDEEERLHDIFRSRGCVSTNPYTPKLQETPKVYVEQDEPSVQSSPIWVIIEPTHIHQYFEALIDMGKKTMDQNIVILGQSTNCSRYQEEMFKTYSSSIQQVDRAWIQDQQQEFIDDPHTINPTLRNNH</sequence>
<proteinExistence type="predicted"/>
<dbReference type="STRING" id="133385.A0A2T9Y1R9"/>
<protein>
    <submittedName>
        <fullName evidence="2">Uncharacterized protein</fullName>
    </submittedName>
</protein>
<dbReference type="EMBL" id="MBFR01000695">
    <property type="protein sequence ID" value="PVU86299.1"/>
    <property type="molecule type" value="Genomic_DNA"/>
</dbReference>
<feature type="compositionally biased region" description="Basic residues" evidence="1">
    <location>
        <begin position="164"/>
        <end position="179"/>
    </location>
</feature>
<dbReference type="Proteomes" id="UP000245383">
    <property type="component" value="Unassembled WGS sequence"/>
</dbReference>
<gene>
    <name evidence="2" type="ORF">BB561_006749</name>
</gene>
<dbReference type="OrthoDB" id="5545891at2759"/>
<comment type="caution">
    <text evidence="2">The sequence shown here is derived from an EMBL/GenBank/DDBJ whole genome shotgun (WGS) entry which is preliminary data.</text>
</comment>
<evidence type="ECO:0000313" key="2">
    <source>
        <dbReference type="EMBL" id="PVU86299.1"/>
    </source>
</evidence>
<dbReference type="AlphaFoldDB" id="A0A2T9Y1R9"/>
<keyword evidence="3" id="KW-1185">Reference proteome</keyword>
<evidence type="ECO:0000256" key="1">
    <source>
        <dbReference type="SAM" id="MobiDB-lite"/>
    </source>
</evidence>
<evidence type="ECO:0000313" key="3">
    <source>
        <dbReference type="Proteomes" id="UP000245383"/>
    </source>
</evidence>
<organism evidence="2 3">
    <name type="scientific">Smittium simulii</name>
    <dbReference type="NCBI Taxonomy" id="133385"/>
    <lineage>
        <taxon>Eukaryota</taxon>
        <taxon>Fungi</taxon>
        <taxon>Fungi incertae sedis</taxon>
        <taxon>Zoopagomycota</taxon>
        <taxon>Kickxellomycotina</taxon>
        <taxon>Harpellomycetes</taxon>
        <taxon>Harpellales</taxon>
        <taxon>Legeriomycetaceae</taxon>
        <taxon>Smittium</taxon>
    </lineage>
</organism>